<feature type="transmembrane region" description="Helical" evidence="2">
    <location>
        <begin position="78"/>
        <end position="97"/>
    </location>
</feature>
<accession>A0A087HNA3</accession>
<name>A0A087HNA3_ARAAL</name>
<dbReference type="OrthoDB" id="10500574at2759"/>
<sequence>MVKPQAASVFHRFTSTSIGVFVIALATSLAGVFGLIVFGIGSERLSHLLSELAQGVLNSTYQFNAQLRELDSKIKEKIMTSPIGAVVLILLIGYSFILCKRWSFSCHKYATKKDLAIAVASLSEKLTDLSENLESAKCELSHKIEALACKVEDISTEVTNIRSNVAGREAPLRVWRTVGNFKNPKDSTF</sequence>
<keyword evidence="2" id="KW-0812">Transmembrane</keyword>
<feature type="domain" description="DUF1664" evidence="3">
    <location>
        <begin position="82"/>
        <end position="167"/>
    </location>
</feature>
<feature type="transmembrane region" description="Helical" evidence="2">
    <location>
        <begin position="18"/>
        <end position="40"/>
    </location>
</feature>
<evidence type="ECO:0000259" key="3">
    <source>
        <dbReference type="Pfam" id="PF07889"/>
    </source>
</evidence>
<reference evidence="5" key="1">
    <citation type="journal article" date="2015" name="Nat. Plants">
        <title>Genome expansion of Arabis alpina linked with retrotransposition and reduced symmetric DNA methylation.</title>
        <authorList>
            <person name="Willing E.M."/>
            <person name="Rawat V."/>
            <person name="Mandakova T."/>
            <person name="Maumus F."/>
            <person name="James G.V."/>
            <person name="Nordstroem K.J."/>
            <person name="Becker C."/>
            <person name="Warthmann N."/>
            <person name="Chica C."/>
            <person name="Szarzynska B."/>
            <person name="Zytnicki M."/>
            <person name="Albani M.C."/>
            <person name="Kiefer C."/>
            <person name="Bergonzi S."/>
            <person name="Castaings L."/>
            <person name="Mateos J.L."/>
            <person name="Berns M.C."/>
            <person name="Bujdoso N."/>
            <person name="Piofczyk T."/>
            <person name="de Lorenzo L."/>
            <person name="Barrero-Sicilia C."/>
            <person name="Mateos I."/>
            <person name="Piednoel M."/>
            <person name="Hagmann J."/>
            <person name="Chen-Min-Tao R."/>
            <person name="Iglesias-Fernandez R."/>
            <person name="Schuster S.C."/>
            <person name="Alonso-Blanco C."/>
            <person name="Roudier F."/>
            <person name="Carbonero P."/>
            <person name="Paz-Ares J."/>
            <person name="Davis S.J."/>
            <person name="Pecinka A."/>
            <person name="Quesneville H."/>
            <person name="Colot V."/>
            <person name="Lysak M.A."/>
            <person name="Weigel D."/>
            <person name="Coupland G."/>
            <person name="Schneeberger K."/>
        </authorList>
    </citation>
    <scope>NUCLEOTIDE SEQUENCE [LARGE SCALE GENOMIC DNA]</scope>
    <source>
        <strain evidence="5">cv. Pajares</strain>
    </source>
</reference>
<dbReference type="Proteomes" id="UP000029120">
    <property type="component" value="Chromosome 1"/>
</dbReference>
<evidence type="ECO:0000256" key="1">
    <source>
        <dbReference type="SAM" id="Coils"/>
    </source>
</evidence>
<evidence type="ECO:0000256" key="2">
    <source>
        <dbReference type="SAM" id="Phobius"/>
    </source>
</evidence>
<keyword evidence="1" id="KW-0175">Coiled coil</keyword>
<protein>
    <recommendedName>
        <fullName evidence="3">DUF1664 domain-containing protein</fullName>
    </recommendedName>
</protein>
<evidence type="ECO:0000313" key="4">
    <source>
        <dbReference type="EMBL" id="KFK43605.1"/>
    </source>
</evidence>
<feature type="coiled-coil region" evidence="1">
    <location>
        <begin position="112"/>
        <end position="139"/>
    </location>
</feature>
<dbReference type="AlphaFoldDB" id="A0A087HNA3"/>
<evidence type="ECO:0000313" key="5">
    <source>
        <dbReference type="Proteomes" id="UP000029120"/>
    </source>
</evidence>
<organism evidence="4 5">
    <name type="scientific">Arabis alpina</name>
    <name type="common">Alpine rock-cress</name>
    <dbReference type="NCBI Taxonomy" id="50452"/>
    <lineage>
        <taxon>Eukaryota</taxon>
        <taxon>Viridiplantae</taxon>
        <taxon>Streptophyta</taxon>
        <taxon>Embryophyta</taxon>
        <taxon>Tracheophyta</taxon>
        <taxon>Spermatophyta</taxon>
        <taxon>Magnoliopsida</taxon>
        <taxon>eudicotyledons</taxon>
        <taxon>Gunneridae</taxon>
        <taxon>Pentapetalae</taxon>
        <taxon>rosids</taxon>
        <taxon>malvids</taxon>
        <taxon>Brassicales</taxon>
        <taxon>Brassicaceae</taxon>
        <taxon>Arabideae</taxon>
        <taxon>Arabis</taxon>
    </lineage>
</organism>
<gene>
    <name evidence="4" type="ordered locus">AALP_Aa1g148200</name>
</gene>
<keyword evidence="2" id="KW-0472">Membrane</keyword>
<dbReference type="EMBL" id="CM002869">
    <property type="protein sequence ID" value="KFK43605.1"/>
    <property type="molecule type" value="Genomic_DNA"/>
</dbReference>
<proteinExistence type="predicted"/>
<dbReference type="Pfam" id="PF07889">
    <property type="entry name" value="DUF1664"/>
    <property type="match status" value="1"/>
</dbReference>
<dbReference type="Gramene" id="KFK43605">
    <property type="protein sequence ID" value="KFK43605"/>
    <property type="gene ID" value="AALP_AA1G148200"/>
</dbReference>
<keyword evidence="2" id="KW-1133">Transmembrane helix</keyword>
<keyword evidence="5" id="KW-1185">Reference proteome</keyword>
<dbReference type="InterPro" id="IPR012458">
    <property type="entry name" value="DUF1664"/>
</dbReference>